<organism evidence="9 10">
    <name type="scientific">Anaeramoeba flamelloides</name>
    <dbReference type="NCBI Taxonomy" id="1746091"/>
    <lineage>
        <taxon>Eukaryota</taxon>
        <taxon>Metamonada</taxon>
        <taxon>Anaeramoebidae</taxon>
        <taxon>Anaeramoeba</taxon>
    </lineage>
</organism>
<dbReference type="GO" id="GO:0046872">
    <property type="term" value="F:metal ion binding"/>
    <property type="evidence" value="ECO:0007669"/>
    <property type="project" value="UniProtKB-UniRule"/>
</dbReference>
<dbReference type="Gene3D" id="3.40.390.10">
    <property type="entry name" value="Collagenase (Catalytic Domain)"/>
    <property type="match status" value="1"/>
</dbReference>
<dbReference type="GO" id="GO:0006508">
    <property type="term" value="P:proteolysis"/>
    <property type="evidence" value="ECO:0007669"/>
    <property type="project" value="UniProtKB-KW"/>
</dbReference>
<dbReference type="InterPro" id="IPR045090">
    <property type="entry name" value="Pept_M3A_M3B"/>
</dbReference>
<dbReference type="SUPFAM" id="SSF55486">
    <property type="entry name" value="Metalloproteases ('zincins'), catalytic domain"/>
    <property type="match status" value="1"/>
</dbReference>
<dbReference type="CDD" id="cd06455">
    <property type="entry name" value="M3A_TOP"/>
    <property type="match status" value="1"/>
</dbReference>
<evidence type="ECO:0000256" key="1">
    <source>
        <dbReference type="ARBA" id="ARBA00006040"/>
    </source>
</evidence>
<name>A0AAV7ZQG4_9EUKA</name>
<dbReference type="GO" id="GO:0004222">
    <property type="term" value="F:metalloendopeptidase activity"/>
    <property type="evidence" value="ECO:0007669"/>
    <property type="project" value="InterPro"/>
</dbReference>
<feature type="domain" description="Peptidase M3A/M3B catalytic" evidence="8">
    <location>
        <begin position="211"/>
        <end position="661"/>
    </location>
</feature>
<dbReference type="GO" id="GO:0006518">
    <property type="term" value="P:peptide metabolic process"/>
    <property type="evidence" value="ECO:0007669"/>
    <property type="project" value="TreeGrafter"/>
</dbReference>
<dbReference type="AlphaFoldDB" id="A0AAV7ZQG4"/>
<evidence type="ECO:0000313" key="10">
    <source>
        <dbReference type="Proteomes" id="UP001146793"/>
    </source>
</evidence>
<dbReference type="EMBL" id="JANTQA010000023">
    <property type="protein sequence ID" value="KAJ3444241.1"/>
    <property type="molecule type" value="Genomic_DNA"/>
</dbReference>
<keyword evidence="5 7" id="KW-0862">Zinc</keyword>
<keyword evidence="2 7" id="KW-0645">Protease</keyword>
<sequence length="665" mass="78175">MSKTINFLVEPEEIEERTKKIQESVLKTNDSIANLKTGTETFVNTLLPLYKADNEMIHFTNFLDLLSEVSLSEEVRKKCRECREILSKFSIEQDMRVDLFQSLNAFNETEESKTLKGEHSRYLEKMLRDFKRDGLDLSEEKREELKKLRKIISTKEIEYNKNITEDVTKLSLTKEQLAGMEEDFFGGLKKDPEDESKYLIEMKYFPVFPILKECTNEETRKQVFLKYGQRAGSQNVEILEYVAGLRDKCAKILGFPTHYEFQTEINMSKNPKNVHDFLTGVLEKLPFEEELEQLKTLKRKLNNLNENDECEIQLWDWRFLHQYLMKTKYAVDETEIKEYFPMEFVLEKLFEIFELLYSITFKEVTDEAIWAPEVKRYEIWDKEDPDFLIGIFYLDLYPRDGKFSHFAEFPIMPSFTNFDEQGNAISRQAPHASLICNFNKPTKEKPSLLKHDDVVTMYHEAGHLFHELLTRSTLSEFSGTNVESDFLEAPSQMNEFFCWNKDSLKKISKHYKTNKPLPDELIEKMIAAKNVNIGVIYRRQIFFGLWDYTLHTQPETNTQQLSATLRKKLCGMNMHPDLNIATNFGHMVWNYDANYYGYLWSLVYAADLFTKFEEGGVFSKEIGMQFRKKCLEIGGTKDGMEIMEDFLGRKPNNLSFLKSIGVYKN</sequence>
<evidence type="ECO:0000256" key="2">
    <source>
        <dbReference type="ARBA" id="ARBA00022670"/>
    </source>
</evidence>
<evidence type="ECO:0000256" key="7">
    <source>
        <dbReference type="RuleBase" id="RU003435"/>
    </source>
</evidence>
<dbReference type="InterPro" id="IPR024077">
    <property type="entry name" value="Neurolysin/TOP_dom2"/>
</dbReference>
<protein>
    <submittedName>
        <fullName evidence="9">Saccharolysin</fullName>
    </submittedName>
</protein>
<dbReference type="InterPro" id="IPR001567">
    <property type="entry name" value="Pept_M3A_M3B_dom"/>
</dbReference>
<comment type="cofactor">
    <cofactor evidence="7">
        <name>Zn(2+)</name>
        <dbReference type="ChEBI" id="CHEBI:29105"/>
    </cofactor>
    <text evidence="7">Binds 1 zinc ion.</text>
</comment>
<comment type="caution">
    <text evidence="9">The sequence shown here is derived from an EMBL/GenBank/DDBJ whole genome shotgun (WGS) entry which is preliminary data.</text>
</comment>
<dbReference type="PANTHER" id="PTHR11804:SF84">
    <property type="entry name" value="SACCHAROLYSIN"/>
    <property type="match status" value="1"/>
</dbReference>
<reference evidence="9" key="1">
    <citation type="submission" date="2022-08" db="EMBL/GenBank/DDBJ databases">
        <title>Novel sulphate-reducing endosymbionts in the free-living metamonad Anaeramoeba.</title>
        <authorList>
            <person name="Jerlstrom-Hultqvist J."/>
            <person name="Cepicka I."/>
            <person name="Gallot-Lavallee L."/>
            <person name="Salas-Leiva D."/>
            <person name="Curtis B.A."/>
            <person name="Zahonova K."/>
            <person name="Pipaliya S."/>
            <person name="Dacks J."/>
            <person name="Roger A.J."/>
        </authorList>
    </citation>
    <scope>NUCLEOTIDE SEQUENCE</scope>
    <source>
        <strain evidence="9">Busselton2</strain>
    </source>
</reference>
<evidence type="ECO:0000256" key="3">
    <source>
        <dbReference type="ARBA" id="ARBA00022723"/>
    </source>
</evidence>
<dbReference type="Gene3D" id="1.20.1050.40">
    <property type="entry name" value="Endopeptidase. Chain P, domain 1"/>
    <property type="match status" value="1"/>
</dbReference>
<dbReference type="InterPro" id="IPR024079">
    <property type="entry name" value="MetalloPept_cat_dom_sf"/>
</dbReference>
<gene>
    <name evidence="9" type="ORF">M0812_10093</name>
</gene>
<keyword evidence="6 7" id="KW-0482">Metalloprotease</keyword>
<evidence type="ECO:0000313" key="9">
    <source>
        <dbReference type="EMBL" id="KAJ3444241.1"/>
    </source>
</evidence>
<comment type="similarity">
    <text evidence="1 7">Belongs to the peptidase M3 family.</text>
</comment>
<dbReference type="FunFam" id="3.40.390.10:FF:000074">
    <property type="entry name" value="Metalloprotease"/>
    <property type="match status" value="1"/>
</dbReference>
<evidence type="ECO:0000256" key="4">
    <source>
        <dbReference type="ARBA" id="ARBA00022801"/>
    </source>
</evidence>
<proteinExistence type="inferred from homology"/>
<dbReference type="Proteomes" id="UP001146793">
    <property type="component" value="Unassembled WGS sequence"/>
</dbReference>
<evidence type="ECO:0000259" key="8">
    <source>
        <dbReference type="Pfam" id="PF01432"/>
    </source>
</evidence>
<keyword evidence="4 7" id="KW-0378">Hydrolase</keyword>
<accession>A0AAV7ZQG4</accession>
<dbReference type="InterPro" id="IPR024080">
    <property type="entry name" value="Neurolysin/TOP_N"/>
</dbReference>
<dbReference type="Gene3D" id="1.10.1370.10">
    <property type="entry name" value="Neurolysin, domain 3"/>
    <property type="match status" value="1"/>
</dbReference>
<dbReference type="PANTHER" id="PTHR11804">
    <property type="entry name" value="PROTEASE M3 THIMET OLIGOPEPTIDASE-RELATED"/>
    <property type="match status" value="1"/>
</dbReference>
<keyword evidence="3 7" id="KW-0479">Metal-binding</keyword>
<evidence type="ECO:0000256" key="5">
    <source>
        <dbReference type="ARBA" id="ARBA00022833"/>
    </source>
</evidence>
<dbReference type="Pfam" id="PF01432">
    <property type="entry name" value="Peptidase_M3"/>
    <property type="match status" value="1"/>
</dbReference>
<evidence type="ECO:0000256" key="6">
    <source>
        <dbReference type="ARBA" id="ARBA00023049"/>
    </source>
</evidence>